<organism evidence="1 2">
    <name type="scientific">Fundicoccus culcitae</name>
    <dbReference type="NCBI Taxonomy" id="2969821"/>
    <lineage>
        <taxon>Bacteria</taxon>
        <taxon>Bacillati</taxon>
        <taxon>Bacillota</taxon>
        <taxon>Bacilli</taxon>
        <taxon>Lactobacillales</taxon>
        <taxon>Aerococcaceae</taxon>
        <taxon>Fundicoccus</taxon>
    </lineage>
</organism>
<dbReference type="EMBL" id="CP102453">
    <property type="protein sequence ID" value="UUX35236.1"/>
    <property type="molecule type" value="Genomic_DNA"/>
</dbReference>
<dbReference type="Proteomes" id="UP001315967">
    <property type="component" value="Chromosome"/>
</dbReference>
<evidence type="ECO:0000313" key="1">
    <source>
        <dbReference type="EMBL" id="UUX35236.1"/>
    </source>
</evidence>
<accession>A0ABY5P9G4</accession>
<evidence type="ECO:0008006" key="3">
    <source>
        <dbReference type="Google" id="ProtNLM"/>
    </source>
</evidence>
<sequence>MPNYLEIIRLHELSFSQRNISKMCHSGRNTVARTVKIAKDKQLFYQELSTWENSQIDAVFSPKKLKRKENSIEYVLPDFEYLAKELVKPGVTMPLLWEEYVVDCRRNNRVYYRLMNIADE</sequence>
<name>A0ABY5P9G4_9LACT</name>
<protein>
    <recommendedName>
        <fullName evidence="3">Transposase</fullName>
    </recommendedName>
</protein>
<evidence type="ECO:0000313" key="2">
    <source>
        <dbReference type="Proteomes" id="UP001315967"/>
    </source>
</evidence>
<dbReference type="RefSeq" id="WP_313794726.1">
    <property type="nucleotide sequence ID" value="NZ_CP102453.1"/>
</dbReference>
<keyword evidence="2" id="KW-1185">Reference proteome</keyword>
<gene>
    <name evidence="1" type="ORF">NRE15_06225</name>
</gene>
<reference evidence="1 2" key="1">
    <citation type="submission" date="2022-08" db="EMBL/GenBank/DDBJ databases">
        <title>Aerococcaceae sp. nov isolated from spoiled eye mask.</title>
        <authorList>
            <person name="Zhou G."/>
            <person name="Xie X.-B."/>
            <person name="Shi Q.-S."/>
            <person name="Wang Y.-S."/>
            <person name="Wen X."/>
            <person name="Peng H."/>
            <person name="Yang X.-J."/>
            <person name="Tao H.-B."/>
            <person name="Huang X.-M."/>
        </authorList>
    </citation>
    <scope>NUCLEOTIDE SEQUENCE [LARGE SCALE GENOMIC DNA]</scope>
    <source>
        <strain evidence="2">DM20194951</strain>
    </source>
</reference>
<proteinExistence type="predicted"/>